<dbReference type="AlphaFoldDB" id="A0AAE6JH63"/>
<dbReference type="SUPFAM" id="SSF48452">
    <property type="entry name" value="TPR-like"/>
    <property type="match status" value="1"/>
</dbReference>
<feature type="signal peptide" evidence="6">
    <location>
        <begin position="1"/>
        <end position="22"/>
    </location>
</feature>
<reference evidence="10 12" key="2">
    <citation type="submission" date="2021-03" db="EMBL/GenBank/DDBJ databases">
        <title>Mucilaginibacter strains isolated from gold and copper mining confer multi heavy-metal resistance.</title>
        <authorList>
            <person name="Li Y."/>
        </authorList>
    </citation>
    <scope>NUCLEOTIDE SEQUENCE [LARGE SCALE GENOMIC DNA]</scope>
    <source>
        <strain evidence="10 12">P2-4</strain>
    </source>
</reference>
<gene>
    <name evidence="9" type="ORF">DIU31_018755</name>
    <name evidence="10" type="ORF">J3L21_08730</name>
</gene>
<reference evidence="9 11" key="1">
    <citation type="submission" date="2019-08" db="EMBL/GenBank/DDBJ databases">
        <title>Comparative genome analysis confer to the adaptation heavy metal polluted environment.</title>
        <authorList>
            <person name="Li Y."/>
        </authorList>
    </citation>
    <scope>NUCLEOTIDE SEQUENCE [LARGE SCALE GENOMIC DNA]</scope>
    <source>
        <strain evidence="9 11">P2</strain>
    </source>
</reference>
<evidence type="ECO:0000313" key="9">
    <source>
        <dbReference type="EMBL" id="QEM05455.1"/>
    </source>
</evidence>
<evidence type="ECO:0000256" key="5">
    <source>
        <dbReference type="ARBA" id="ARBA00023237"/>
    </source>
</evidence>
<evidence type="ECO:0000313" key="11">
    <source>
        <dbReference type="Proteomes" id="UP000250557"/>
    </source>
</evidence>
<keyword evidence="5" id="KW-0998">Cell outer membrane</keyword>
<evidence type="ECO:0000256" key="6">
    <source>
        <dbReference type="SAM" id="SignalP"/>
    </source>
</evidence>
<protein>
    <submittedName>
        <fullName evidence="9">RagB/SusD family nutrient uptake outer membrane protein</fullName>
    </submittedName>
</protein>
<dbReference type="Proteomes" id="UP000250557">
    <property type="component" value="Chromosome"/>
</dbReference>
<dbReference type="CDD" id="cd08977">
    <property type="entry name" value="SusD"/>
    <property type="match status" value="1"/>
</dbReference>
<feature type="domain" description="SusD-like N-terminal" evidence="8">
    <location>
        <begin position="79"/>
        <end position="232"/>
    </location>
</feature>
<dbReference type="InterPro" id="IPR033985">
    <property type="entry name" value="SusD-like_N"/>
</dbReference>
<comment type="similarity">
    <text evidence="2">Belongs to the SusD family.</text>
</comment>
<keyword evidence="3 6" id="KW-0732">Signal</keyword>
<name>A0AAE6JH63_9SPHI</name>
<comment type="subcellular location">
    <subcellularLocation>
        <location evidence="1">Cell outer membrane</location>
    </subcellularLocation>
</comment>
<evidence type="ECO:0000313" key="10">
    <source>
        <dbReference type="EMBL" id="QTE52020.1"/>
    </source>
</evidence>
<proteinExistence type="inferred from homology"/>
<accession>A0AAE6JH63</accession>
<evidence type="ECO:0000259" key="8">
    <source>
        <dbReference type="Pfam" id="PF14322"/>
    </source>
</evidence>
<feature type="domain" description="RagB/SusD" evidence="7">
    <location>
        <begin position="334"/>
        <end position="411"/>
    </location>
</feature>
<organism evidence="9 11">
    <name type="scientific">Mucilaginibacter rubeus</name>
    <dbReference type="NCBI Taxonomy" id="2027860"/>
    <lineage>
        <taxon>Bacteria</taxon>
        <taxon>Pseudomonadati</taxon>
        <taxon>Bacteroidota</taxon>
        <taxon>Sphingobacteriia</taxon>
        <taxon>Sphingobacteriales</taxon>
        <taxon>Sphingobacteriaceae</taxon>
        <taxon>Mucilaginibacter</taxon>
    </lineage>
</organism>
<dbReference type="EMBL" id="CP071880">
    <property type="protein sequence ID" value="QTE52020.1"/>
    <property type="molecule type" value="Genomic_DNA"/>
</dbReference>
<dbReference type="Gene3D" id="1.25.40.390">
    <property type="match status" value="1"/>
</dbReference>
<keyword evidence="12" id="KW-1185">Reference proteome</keyword>
<feature type="chain" id="PRO_5042113378" evidence="6">
    <location>
        <begin position="23"/>
        <end position="454"/>
    </location>
</feature>
<dbReference type="EMBL" id="CP043451">
    <property type="protein sequence ID" value="QEM05455.1"/>
    <property type="molecule type" value="Genomic_DNA"/>
</dbReference>
<dbReference type="InterPro" id="IPR012944">
    <property type="entry name" value="SusD_RagB_dom"/>
</dbReference>
<sequence>MKKIKFIYISATALALFLSACNKQLNIKPVESVDQNQAIKTAKDVQGVLVGTYNRLGQVDLYGGRIFMEPDLLAAQAEITWTGTYTGLTQITVQAITRDNSFVENTWLDAYQVINQANTVLANLDKADNADDKARWEGEAKFIRGLMYFDLARLFGKPWNDGDPSTNLAAAIVSSPTTSADSEGAKVGRSTVKQVYDQAISDLTAAKSKLPEDNDFYANKYSASAILARLYLQKGDYTNALKEANTVITSGAFSLVPDYTKEFLLSSKPSHQENTTEDIFAIQVTQQQGINSLNEFYASSANGGRGDIKITDDFLAEFEANDVRGQFYTVTSVNRTKKFDNQYGNVHVVRLAEMYLIRAEANLRGGTSTGATPASDVNTIRERAGLDPLVTVNLATILAERRHELCFEGGFFLHDAKRLKQSAGGLPYNSPKLVFPIPQREILANPKLVQNEGY</sequence>
<dbReference type="PROSITE" id="PS51257">
    <property type="entry name" value="PROKAR_LIPOPROTEIN"/>
    <property type="match status" value="1"/>
</dbReference>
<dbReference type="Pfam" id="PF07980">
    <property type="entry name" value="SusD_RagB"/>
    <property type="match status" value="1"/>
</dbReference>
<evidence type="ECO:0000256" key="2">
    <source>
        <dbReference type="ARBA" id="ARBA00006275"/>
    </source>
</evidence>
<evidence type="ECO:0000256" key="4">
    <source>
        <dbReference type="ARBA" id="ARBA00023136"/>
    </source>
</evidence>
<evidence type="ECO:0000313" key="12">
    <source>
        <dbReference type="Proteomes" id="UP000663940"/>
    </source>
</evidence>
<evidence type="ECO:0000259" key="7">
    <source>
        <dbReference type="Pfam" id="PF07980"/>
    </source>
</evidence>
<evidence type="ECO:0000256" key="3">
    <source>
        <dbReference type="ARBA" id="ARBA00022729"/>
    </source>
</evidence>
<dbReference type="GO" id="GO:0009279">
    <property type="term" value="C:cell outer membrane"/>
    <property type="evidence" value="ECO:0007669"/>
    <property type="project" value="UniProtKB-SubCell"/>
</dbReference>
<dbReference type="RefSeq" id="WP_112654845.1">
    <property type="nucleotide sequence ID" value="NZ_CP043451.1"/>
</dbReference>
<keyword evidence="4" id="KW-0472">Membrane</keyword>
<dbReference type="Pfam" id="PF14322">
    <property type="entry name" value="SusD-like_3"/>
    <property type="match status" value="1"/>
</dbReference>
<dbReference type="Proteomes" id="UP000663940">
    <property type="component" value="Chromosome"/>
</dbReference>
<dbReference type="InterPro" id="IPR011990">
    <property type="entry name" value="TPR-like_helical_dom_sf"/>
</dbReference>
<evidence type="ECO:0000256" key="1">
    <source>
        <dbReference type="ARBA" id="ARBA00004442"/>
    </source>
</evidence>